<keyword evidence="3" id="KW-0472">Membrane</keyword>
<protein>
    <submittedName>
        <fullName evidence="6">Sugar ABC transporter substrate-binding protein</fullName>
    </submittedName>
</protein>
<keyword evidence="7" id="KW-1185">Reference proteome</keyword>
<evidence type="ECO:0000256" key="2">
    <source>
        <dbReference type="ARBA" id="ARBA00022729"/>
    </source>
</evidence>
<dbReference type="KEGG" id="kpf:IX53_07705"/>
<keyword evidence="2" id="KW-0732">Signal</keyword>
<dbReference type="InterPro" id="IPR050490">
    <property type="entry name" value="Bact_solute-bd_prot1"/>
</dbReference>
<evidence type="ECO:0000313" key="7">
    <source>
        <dbReference type="Proteomes" id="UP000035159"/>
    </source>
</evidence>
<accession>A0A0G2Z826</accession>
<gene>
    <name evidence="6" type="ORF">IX53_07705</name>
</gene>
<keyword evidence="4" id="KW-0564">Palmitate</keyword>
<dbReference type="OrthoDB" id="23936at2"/>
<dbReference type="AlphaFoldDB" id="A0A0G2Z826"/>
<dbReference type="Proteomes" id="UP000035159">
    <property type="component" value="Chromosome"/>
</dbReference>
<dbReference type="InterPro" id="IPR006059">
    <property type="entry name" value="SBP"/>
</dbReference>
<dbReference type="EMBL" id="CP011232">
    <property type="protein sequence ID" value="AKI97717.1"/>
    <property type="molecule type" value="Genomic_DNA"/>
</dbReference>
<evidence type="ECO:0000256" key="1">
    <source>
        <dbReference type="ARBA" id="ARBA00022475"/>
    </source>
</evidence>
<dbReference type="PANTHER" id="PTHR43649:SF33">
    <property type="entry name" value="POLYGALACTURONAN_RHAMNOGALACTURONAN-BINDING PROTEIN YTCQ"/>
    <property type="match status" value="1"/>
</dbReference>
<dbReference type="PANTHER" id="PTHR43649">
    <property type="entry name" value="ARABINOSE-BINDING PROTEIN-RELATED"/>
    <property type="match status" value="1"/>
</dbReference>
<dbReference type="RefSeq" id="WP_047754852.1">
    <property type="nucleotide sequence ID" value="NZ_CAJUHA010000017.1"/>
</dbReference>
<dbReference type="Pfam" id="PF13416">
    <property type="entry name" value="SBP_bac_8"/>
    <property type="match status" value="1"/>
</dbReference>
<dbReference type="PATRIC" id="fig|1330330.3.peg.1560"/>
<name>A0A0G2Z826_9BACT</name>
<dbReference type="STRING" id="1330330.IX53_07705"/>
<reference evidence="6 7" key="1">
    <citation type="submission" date="2015-04" db="EMBL/GenBank/DDBJ databases">
        <title>Complete Genome Sequence of Kosmotoga pacifica SLHLJ1.</title>
        <authorList>
            <person name="Jiang L.J."/>
            <person name="Shao Z.Z."/>
            <person name="Jebbar M."/>
        </authorList>
    </citation>
    <scope>NUCLEOTIDE SEQUENCE [LARGE SCALE GENOMIC DNA]</scope>
    <source>
        <strain evidence="6 7">SLHLJ1</strain>
    </source>
</reference>
<evidence type="ECO:0000313" key="6">
    <source>
        <dbReference type="EMBL" id="AKI97717.1"/>
    </source>
</evidence>
<evidence type="ECO:0000256" key="3">
    <source>
        <dbReference type="ARBA" id="ARBA00023136"/>
    </source>
</evidence>
<dbReference type="Gene3D" id="3.40.190.10">
    <property type="entry name" value="Periplasmic binding protein-like II"/>
    <property type="match status" value="1"/>
</dbReference>
<keyword evidence="5" id="KW-0449">Lipoprotein</keyword>
<dbReference type="SUPFAM" id="SSF53850">
    <property type="entry name" value="Periplasmic binding protein-like II"/>
    <property type="match status" value="1"/>
</dbReference>
<organism evidence="6 7">
    <name type="scientific">Kosmotoga pacifica</name>
    <dbReference type="NCBI Taxonomy" id="1330330"/>
    <lineage>
        <taxon>Bacteria</taxon>
        <taxon>Thermotogati</taxon>
        <taxon>Thermotogota</taxon>
        <taxon>Thermotogae</taxon>
        <taxon>Kosmotogales</taxon>
        <taxon>Kosmotogaceae</taxon>
        <taxon>Kosmotoga</taxon>
    </lineage>
</organism>
<sequence>MKKLLLVLMLVAIVAFAFGKETLVVVSRLWTPPSEKEFVINEIIKPFEEMYGVEVRFSTLDDQKMLEQVKLQQETGNITTDVVIAYAAKMPEWVENGYVVDLTDIVSQWTDRHFSKGLDSMTIFDGRRYFLPIGADVYLFIANKKALPYLPEGADIQNLTWEQVAEWANAIALGEGEGKFAVTGVPKKSFIYQAGAICLSYGADWPNLDNPGAMAAFYLLSKMVDAFPPAVMTYDDVRPPLKRGEAWLAAAHNARIGEVYKNDPTNFIIAPVPMGPAGRGSVAGTSGFAIVKGTKHFDLAVKFLEYMTRPDIMLKVSKGTGGFIPTVEEALVYLGDTVEDEVIKKSIMVMKNGVLSYIAPLWKDWGQVKLVYDDIFKNMIMNGIFDPEYLELMQLKIDALRK</sequence>
<evidence type="ECO:0000256" key="5">
    <source>
        <dbReference type="ARBA" id="ARBA00023288"/>
    </source>
</evidence>
<keyword evidence="1" id="KW-1003">Cell membrane</keyword>
<proteinExistence type="predicted"/>
<evidence type="ECO:0000256" key="4">
    <source>
        <dbReference type="ARBA" id="ARBA00023139"/>
    </source>
</evidence>